<organism evidence="2 3">
    <name type="scientific">Diversispora epigaea</name>
    <dbReference type="NCBI Taxonomy" id="1348612"/>
    <lineage>
        <taxon>Eukaryota</taxon>
        <taxon>Fungi</taxon>
        <taxon>Fungi incertae sedis</taxon>
        <taxon>Mucoromycota</taxon>
        <taxon>Glomeromycotina</taxon>
        <taxon>Glomeromycetes</taxon>
        <taxon>Diversisporales</taxon>
        <taxon>Diversisporaceae</taxon>
        <taxon>Diversispora</taxon>
    </lineage>
</organism>
<feature type="region of interest" description="Disordered" evidence="1">
    <location>
        <begin position="249"/>
        <end position="303"/>
    </location>
</feature>
<dbReference type="AlphaFoldDB" id="A0A397GXA3"/>
<evidence type="ECO:0000313" key="2">
    <source>
        <dbReference type="EMBL" id="RHZ54939.1"/>
    </source>
</evidence>
<name>A0A397GXA3_9GLOM</name>
<reference evidence="2 3" key="1">
    <citation type="submission" date="2018-08" db="EMBL/GenBank/DDBJ databases">
        <title>Genome and evolution of the arbuscular mycorrhizal fungus Diversispora epigaea (formerly Glomus versiforme) and its bacterial endosymbionts.</title>
        <authorList>
            <person name="Sun X."/>
            <person name="Fei Z."/>
            <person name="Harrison M."/>
        </authorList>
    </citation>
    <scope>NUCLEOTIDE SEQUENCE [LARGE SCALE GENOMIC DNA]</scope>
    <source>
        <strain evidence="2 3">IT104</strain>
    </source>
</reference>
<comment type="caution">
    <text evidence="2">The sequence shown here is derived from an EMBL/GenBank/DDBJ whole genome shotgun (WGS) entry which is preliminary data.</text>
</comment>
<evidence type="ECO:0000313" key="3">
    <source>
        <dbReference type="Proteomes" id="UP000266861"/>
    </source>
</evidence>
<dbReference type="EMBL" id="PQFF01000373">
    <property type="protein sequence ID" value="RHZ54939.1"/>
    <property type="molecule type" value="Genomic_DNA"/>
</dbReference>
<dbReference type="Proteomes" id="UP000266861">
    <property type="component" value="Unassembled WGS sequence"/>
</dbReference>
<evidence type="ECO:0000256" key="1">
    <source>
        <dbReference type="SAM" id="MobiDB-lite"/>
    </source>
</evidence>
<keyword evidence="3" id="KW-1185">Reference proteome</keyword>
<dbReference type="STRING" id="1348612.A0A397GXA3"/>
<gene>
    <name evidence="2" type="ORF">Glove_421g31</name>
</gene>
<accession>A0A397GXA3</accession>
<feature type="compositionally biased region" description="Acidic residues" evidence="1">
    <location>
        <begin position="251"/>
        <end position="263"/>
    </location>
</feature>
<sequence length="303" mass="34185">MTETADQLLSHVVPICQWIPQISHNPSSTLSAYPRFSSDVREWVEFFQDAKLKQYHIPGGQFPISPTIAQSLRVEKDAETRFYFNILGPIQTLLETQGATFCGRCPGLLGSPDYVLCTNDSTVAKIPLEIKTQFNLNLCSCHLWQIYRKADQDQITDQNLQFKKRILSQIFSAMACNGLHYGILSNYSATYFFKRAETSKTTLYVTRVAQPNDTNPTLRECVYYISQLAINDSAGEKLKCIRGNNISSNGFDDETDDTDDNSDNQDYTYGSSSDDNDSSDNYDDDYPSKKIKRGSKKAGNSKK</sequence>
<protein>
    <submittedName>
        <fullName evidence="2">Uncharacterized protein</fullName>
    </submittedName>
</protein>
<feature type="compositionally biased region" description="Acidic residues" evidence="1">
    <location>
        <begin position="274"/>
        <end position="285"/>
    </location>
</feature>
<feature type="compositionally biased region" description="Basic residues" evidence="1">
    <location>
        <begin position="289"/>
        <end position="303"/>
    </location>
</feature>
<dbReference type="OrthoDB" id="2434546at2759"/>
<proteinExistence type="predicted"/>